<dbReference type="EMBL" id="ADLN01000104">
    <property type="protein sequence ID" value="EHI58216.1"/>
    <property type="molecule type" value="Genomic_DNA"/>
</dbReference>
<evidence type="ECO:0000256" key="1">
    <source>
        <dbReference type="SAM" id="Phobius"/>
    </source>
</evidence>
<dbReference type="Proteomes" id="UP000005384">
    <property type="component" value="Unassembled WGS sequence"/>
</dbReference>
<dbReference type="HOGENOM" id="CLU_1127863_0_0_9"/>
<feature type="transmembrane region" description="Helical" evidence="1">
    <location>
        <begin position="31"/>
        <end position="54"/>
    </location>
</feature>
<keyword evidence="1" id="KW-0472">Membrane</keyword>
<feature type="transmembrane region" description="Helical" evidence="1">
    <location>
        <begin position="60"/>
        <end position="80"/>
    </location>
</feature>
<keyword evidence="1" id="KW-1133">Transmembrane helix</keyword>
<evidence type="ECO:0000313" key="2">
    <source>
        <dbReference type="EMBL" id="EHI58216.1"/>
    </source>
</evidence>
<accession>G5IJJ6</accession>
<dbReference type="AlphaFoldDB" id="G5IJJ6"/>
<dbReference type="RefSeq" id="WP_006781665.1">
    <property type="nucleotide sequence ID" value="NZ_CP040506.1"/>
</dbReference>
<name>G5IJJ6_9FIRM</name>
<evidence type="ECO:0000313" key="3">
    <source>
        <dbReference type="Proteomes" id="UP000005384"/>
    </source>
</evidence>
<sequence>MVVTADDKIKSSLMRDGSHLKYTRSYAGAGAGLMAGGFMLGVMGALIGAMLFFMDMMFQGIVVVAISCVIGAIMVVPGVLMKAKRLNAYMDYYVERSGYSREMLEEFDREFANGTVMLFSPGRTLSTENKRDAAVLTDHWFKLPYMLPLKYSGLHRVEDMAAVFYEAKPYINGQKYDPLLFTVNSSGEGYYCKSPNKEFAESLVSEIAKRNPGVITVRKITVDGKNYDCVTQPAEVAALFRAAREG</sequence>
<gene>
    <name evidence="2" type="ORF">HMPREF9473_03674</name>
</gene>
<protein>
    <submittedName>
        <fullName evidence="2">Uncharacterized protein</fullName>
    </submittedName>
</protein>
<dbReference type="OrthoDB" id="9987378at2"/>
<proteinExistence type="predicted"/>
<comment type="caution">
    <text evidence="2">The sequence shown here is derived from an EMBL/GenBank/DDBJ whole genome shotgun (WGS) entry which is preliminary data.</text>
</comment>
<reference evidence="2 3" key="1">
    <citation type="submission" date="2011-08" db="EMBL/GenBank/DDBJ databases">
        <title>The Genome Sequence of Clostridium hathewayi WAL-18680.</title>
        <authorList>
            <consortium name="The Broad Institute Genome Sequencing Platform"/>
            <person name="Earl A."/>
            <person name="Ward D."/>
            <person name="Feldgarden M."/>
            <person name="Gevers D."/>
            <person name="Finegold S.M."/>
            <person name="Summanen P.H."/>
            <person name="Molitoris D.R."/>
            <person name="Song M."/>
            <person name="Daigneault M."/>
            <person name="Allen-Vercoe E."/>
            <person name="Young S.K."/>
            <person name="Zeng Q."/>
            <person name="Gargeya S."/>
            <person name="Fitzgerald M."/>
            <person name="Haas B."/>
            <person name="Abouelleil A."/>
            <person name="Alvarado L."/>
            <person name="Arachchi H.M."/>
            <person name="Berlin A."/>
            <person name="Brown A."/>
            <person name="Chapman S.B."/>
            <person name="Chen Z."/>
            <person name="Dunbar C."/>
            <person name="Freedman E."/>
            <person name="Gearin G."/>
            <person name="Gellesch M."/>
            <person name="Goldberg J."/>
            <person name="Griggs A."/>
            <person name="Gujja S."/>
            <person name="Heiman D."/>
            <person name="Howarth C."/>
            <person name="Larson L."/>
            <person name="Lui A."/>
            <person name="MacDonald P.J.P."/>
            <person name="Montmayeur A."/>
            <person name="Murphy C."/>
            <person name="Neiman D."/>
            <person name="Pearson M."/>
            <person name="Priest M."/>
            <person name="Roberts A."/>
            <person name="Saif S."/>
            <person name="Shea T."/>
            <person name="Shenoy N."/>
            <person name="Sisk P."/>
            <person name="Stolte C."/>
            <person name="Sykes S."/>
            <person name="Wortman J."/>
            <person name="Nusbaum C."/>
            <person name="Birren B."/>
        </authorList>
    </citation>
    <scope>NUCLEOTIDE SEQUENCE [LARGE SCALE GENOMIC DNA]</scope>
    <source>
        <strain evidence="2 3">WAL-18680</strain>
    </source>
</reference>
<dbReference type="PATRIC" id="fig|742737.3.peg.3653"/>
<organism evidence="2 3">
    <name type="scientific">Hungatella hathewayi WAL-18680</name>
    <dbReference type="NCBI Taxonomy" id="742737"/>
    <lineage>
        <taxon>Bacteria</taxon>
        <taxon>Bacillati</taxon>
        <taxon>Bacillota</taxon>
        <taxon>Clostridia</taxon>
        <taxon>Lachnospirales</taxon>
        <taxon>Lachnospiraceae</taxon>
        <taxon>Hungatella</taxon>
    </lineage>
</organism>
<keyword evidence="3" id="KW-1185">Reference proteome</keyword>
<keyword evidence="1" id="KW-0812">Transmembrane</keyword>